<comment type="caution">
    <text evidence="1">The sequence shown here is derived from an EMBL/GenBank/DDBJ whole genome shotgun (WGS) entry which is preliminary data.</text>
</comment>
<name>A0AA41Q0V8_9ACTN</name>
<keyword evidence="2" id="KW-1185">Reference proteome</keyword>
<protein>
    <submittedName>
        <fullName evidence="1">Uncharacterized protein</fullName>
    </submittedName>
</protein>
<sequence length="103" mass="9763">MDAGDVDGVAEDVPGAGVAGEPLLGEPLVDGAVVRDAAAVAGTWAGVPCPGAVVFAGVRPAGLVGVLVGFRVGGLVGVLAVDLGDFGLVVGFPVGVFVLRGGG</sequence>
<dbReference type="AlphaFoldDB" id="A0AA41Q0V8"/>
<reference evidence="1" key="1">
    <citation type="submission" date="2022-01" db="EMBL/GenBank/DDBJ databases">
        <title>Genome-Based Taxonomic Classification of the Phylum Actinobacteria.</title>
        <authorList>
            <person name="Gao Y."/>
        </authorList>
    </citation>
    <scope>NUCLEOTIDE SEQUENCE</scope>
    <source>
        <strain evidence="1">KLBMP 8922</strain>
    </source>
</reference>
<dbReference type="RefSeq" id="WP_235052558.1">
    <property type="nucleotide sequence ID" value="NZ_JAKFHA010000006.1"/>
</dbReference>
<evidence type="ECO:0000313" key="2">
    <source>
        <dbReference type="Proteomes" id="UP001165378"/>
    </source>
</evidence>
<accession>A0AA41Q0V8</accession>
<organism evidence="1 2">
    <name type="scientific">Yinghuangia soli</name>
    <dbReference type="NCBI Taxonomy" id="2908204"/>
    <lineage>
        <taxon>Bacteria</taxon>
        <taxon>Bacillati</taxon>
        <taxon>Actinomycetota</taxon>
        <taxon>Actinomycetes</taxon>
        <taxon>Kitasatosporales</taxon>
        <taxon>Streptomycetaceae</taxon>
        <taxon>Yinghuangia</taxon>
    </lineage>
</organism>
<gene>
    <name evidence="1" type="ORF">LZ495_14380</name>
</gene>
<dbReference type="Proteomes" id="UP001165378">
    <property type="component" value="Unassembled WGS sequence"/>
</dbReference>
<dbReference type="EMBL" id="JAKFHA010000006">
    <property type="protein sequence ID" value="MCF2528399.1"/>
    <property type="molecule type" value="Genomic_DNA"/>
</dbReference>
<proteinExistence type="predicted"/>
<evidence type="ECO:0000313" key="1">
    <source>
        <dbReference type="EMBL" id="MCF2528399.1"/>
    </source>
</evidence>